<evidence type="ECO:0000256" key="4">
    <source>
        <dbReference type="ARBA" id="ARBA00010848"/>
    </source>
</evidence>
<dbReference type="AlphaFoldDB" id="A0A2K0VYN7"/>
<evidence type="ECO:0000256" key="2">
    <source>
        <dbReference type="ARBA" id="ARBA00002149"/>
    </source>
</evidence>
<dbReference type="PANTHER" id="PTHR43756">
    <property type="entry name" value="CHOLINE MONOOXYGENASE, CHLOROPLASTIC"/>
    <property type="match status" value="1"/>
</dbReference>
<evidence type="ECO:0000256" key="6">
    <source>
        <dbReference type="ARBA" id="ARBA00014931"/>
    </source>
</evidence>
<keyword evidence="11" id="KW-1185">Reference proteome</keyword>
<evidence type="ECO:0000313" key="10">
    <source>
        <dbReference type="EMBL" id="PNP75135.1"/>
    </source>
</evidence>
<evidence type="ECO:0000256" key="8">
    <source>
        <dbReference type="SAM" id="MobiDB-lite"/>
    </source>
</evidence>
<dbReference type="Gene3D" id="3.90.380.10">
    <property type="entry name" value="Naphthalene 1,2-dioxygenase Alpha Subunit, Chain A, domain 1"/>
    <property type="match status" value="1"/>
</dbReference>
<dbReference type="GO" id="GO:0005506">
    <property type="term" value="F:iron ion binding"/>
    <property type="evidence" value="ECO:0007669"/>
    <property type="project" value="InterPro"/>
</dbReference>
<comment type="cofactor">
    <cofactor evidence="1">
        <name>Fe cation</name>
        <dbReference type="ChEBI" id="CHEBI:24875"/>
    </cofactor>
</comment>
<dbReference type="EC" id="1.14.15.7" evidence="5"/>
<dbReference type="Pfam" id="PF00848">
    <property type="entry name" value="Ring_hydroxyl_A"/>
    <property type="match status" value="1"/>
</dbReference>
<dbReference type="GO" id="GO:0019285">
    <property type="term" value="P:glycine betaine biosynthetic process from choline"/>
    <property type="evidence" value="ECO:0007669"/>
    <property type="project" value="UniProtKB-UniPathway"/>
</dbReference>
<comment type="caution">
    <text evidence="10">The sequence shown here is derived from an EMBL/GenBank/DDBJ whole genome shotgun (WGS) entry which is preliminary data.</text>
</comment>
<feature type="compositionally biased region" description="Basic and acidic residues" evidence="8">
    <location>
        <begin position="84"/>
        <end position="95"/>
    </location>
</feature>
<accession>A0A2K0VYN7</accession>
<comment type="pathway">
    <text evidence="3">Amine and polyamine biosynthesis; betaine biosynthesis via choline pathway; betaine aldehyde from choline (monooxygenase route): step 1/1.</text>
</comment>
<dbReference type="InterPro" id="IPR015879">
    <property type="entry name" value="Ring_hydroxy_dOase_asu_C_dom"/>
</dbReference>
<dbReference type="PANTHER" id="PTHR43756:SF5">
    <property type="entry name" value="CHOLINE MONOOXYGENASE, CHLOROPLASTIC"/>
    <property type="match status" value="1"/>
</dbReference>
<dbReference type="STRING" id="42673.A0A2K0VYN7"/>
<evidence type="ECO:0000256" key="1">
    <source>
        <dbReference type="ARBA" id="ARBA00001962"/>
    </source>
</evidence>
<comment type="similarity">
    <text evidence="4">Belongs to the choline monooxygenase family.</text>
</comment>
<comment type="catalytic activity">
    <reaction evidence="7">
        <text>choline + 2 reduced [2Fe-2S]-[ferredoxin] + O2 + 2 H(+) = betaine aldehyde hydrate + 2 oxidized [2Fe-2S]-[ferredoxin] + H2O</text>
        <dbReference type="Rhea" id="RHEA:17769"/>
        <dbReference type="Rhea" id="RHEA-COMP:10000"/>
        <dbReference type="Rhea" id="RHEA-COMP:10001"/>
        <dbReference type="ChEBI" id="CHEBI:15354"/>
        <dbReference type="ChEBI" id="CHEBI:15377"/>
        <dbReference type="ChEBI" id="CHEBI:15378"/>
        <dbReference type="ChEBI" id="CHEBI:15379"/>
        <dbReference type="ChEBI" id="CHEBI:15870"/>
        <dbReference type="ChEBI" id="CHEBI:33737"/>
        <dbReference type="ChEBI" id="CHEBI:33738"/>
        <dbReference type="EC" id="1.14.15.7"/>
    </reaction>
</comment>
<dbReference type="GO" id="GO:0051537">
    <property type="term" value="F:2 iron, 2 sulfur cluster binding"/>
    <property type="evidence" value="ECO:0007669"/>
    <property type="project" value="InterPro"/>
</dbReference>
<evidence type="ECO:0000259" key="9">
    <source>
        <dbReference type="Pfam" id="PF00848"/>
    </source>
</evidence>
<dbReference type="SUPFAM" id="SSF55961">
    <property type="entry name" value="Bet v1-like"/>
    <property type="match status" value="1"/>
</dbReference>
<dbReference type="GO" id="GO:0019133">
    <property type="term" value="F:choline monooxygenase activity"/>
    <property type="evidence" value="ECO:0007669"/>
    <property type="project" value="UniProtKB-EC"/>
</dbReference>
<evidence type="ECO:0000256" key="5">
    <source>
        <dbReference type="ARBA" id="ARBA00012763"/>
    </source>
</evidence>
<dbReference type="Proteomes" id="UP000236664">
    <property type="component" value="Unassembled WGS sequence"/>
</dbReference>
<name>A0A2K0VYN7_GIBNY</name>
<feature type="region of interest" description="Disordered" evidence="8">
    <location>
        <begin position="84"/>
        <end position="111"/>
    </location>
</feature>
<organism evidence="10 11">
    <name type="scientific">Gibberella nygamai</name>
    <name type="common">Bean root rot disease fungus</name>
    <name type="synonym">Fusarium nygamai</name>
    <dbReference type="NCBI Taxonomy" id="42673"/>
    <lineage>
        <taxon>Eukaryota</taxon>
        <taxon>Fungi</taxon>
        <taxon>Dikarya</taxon>
        <taxon>Ascomycota</taxon>
        <taxon>Pezizomycotina</taxon>
        <taxon>Sordariomycetes</taxon>
        <taxon>Hypocreomycetidae</taxon>
        <taxon>Hypocreales</taxon>
        <taxon>Nectriaceae</taxon>
        <taxon>Fusarium</taxon>
        <taxon>Fusarium fujikuroi species complex</taxon>
    </lineage>
</organism>
<dbReference type="InterPro" id="IPR001663">
    <property type="entry name" value="Rng_hydr_dOase-A"/>
</dbReference>
<evidence type="ECO:0000256" key="7">
    <source>
        <dbReference type="ARBA" id="ARBA00049097"/>
    </source>
</evidence>
<dbReference type="OrthoDB" id="426882at2759"/>
<protein>
    <recommendedName>
        <fullName evidence="6">Choline monooxygenase, chloroplastic</fullName>
        <ecNumber evidence="5">1.14.15.7</ecNumber>
    </recommendedName>
</protein>
<dbReference type="UniPathway" id="UPA00529">
    <property type="reaction ID" value="UER00430"/>
</dbReference>
<dbReference type="EMBL" id="MTQA01000178">
    <property type="protein sequence ID" value="PNP75135.1"/>
    <property type="molecule type" value="Genomic_DNA"/>
</dbReference>
<evidence type="ECO:0000256" key="3">
    <source>
        <dbReference type="ARBA" id="ARBA00004866"/>
    </source>
</evidence>
<reference evidence="10 11" key="1">
    <citation type="submission" date="2017-06" db="EMBL/GenBank/DDBJ databases">
        <title>Genome of Fusarium nygamai isolate CS10214.</title>
        <authorList>
            <person name="Gardiner D.M."/>
            <person name="Obanor F."/>
            <person name="Kazan K."/>
        </authorList>
    </citation>
    <scope>NUCLEOTIDE SEQUENCE [LARGE SCALE GENOMIC DNA]</scope>
    <source>
        <strain evidence="10 11">CS10214</strain>
    </source>
</reference>
<gene>
    <name evidence="10" type="ORF">FNYG_11504</name>
</gene>
<comment type="function">
    <text evidence="2">Catalyzes the first step of the osmoprotectant glycine betaine synthesis.</text>
</comment>
<evidence type="ECO:0000313" key="11">
    <source>
        <dbReference type="Proteomes" id="UP000236664"/>
    </source>
</evidence>
<sequence>MRCIPISASQTKMEYEVYRANSASDEEFNEISDCFKQILKEDKDLCNAAQKNLNAGIFVNGELHPRVEKGPLFFQETTRKLVMDHHKQEESEGHEIWPAAPKSGQSGNGQGDIDFCNKLEACAGSESLKW</sequence>
<dbReference type="CDD" id="cd00680">
    <property type="entry name" value="RHO_alpha_C"/>
    <property type="match status" value="1"/>
</dbReference>
<feature type="domain" description="Aromatic-ring-hydroxylating dioxygenase alpha subunit C-terminal" evidence="9">
    <location>
        <begin position="1"/>
        <end position="81"/>
    </location>
</feature>
<proteinExistence type="inferred from homology"/>